<evidence type="ECO:0000313" key="2">
    <source>
        <dbReference type="EMBL" id="VDL68956.1"/>
    </source>
</evidence>
<feature type="compositionally biased region" description="Basic and acidic residues" evidence="1">
    <location>
        <begin position="1"/>
        <end position="25"/>
    </location>
</feature>
<reference evidence="2 3" key="2">
    <citation type="submission" date="2018-11" db="EMBL/GenBank/DDBJ databases">
        <authorList>
            <consortium name="Pathogen Informatics"/>
        </authorList>
    </citation>
    <scope>NUCLEOTIDE SEQUENCE [LARGE SCALE GENOMIC DNA]</scope>
</reference>
<gene>
    <name evidence="2" type="ORF">NBR_LOCUS5367</name>
</gene>
<accession>A0A0N4XS63</accession>
<organism evidence="4">
    <name type="scientific">Nippostrongylus brasiliensis</name>
    <name type="common">Rat hookworm</name>
    <dbReference type="NCBI Taxonomy" id="27835"/>
    <lineage>
        <taxon>Eukaryota</taxon>
        <taxon>Metazoa</taxon>
        <taxon>Ecdysozoa</taxon>
        <taxon>Nematoda</taxon>
        <taxon>Chromadorea</taxon>
        <taxon>Rhabditida</taxon>
        <taxon>Rhabditina</taxon>
        <taxon>Rhabditomorpha</taxon>
        <taxon>Strongyloidea</taxon>
        <taxon>Heligmosomidae</taxon>
        <taxon>Nippostrongylus</taxon>
    </lineage>
</organism>
<dbReference type="EMBL" id="UYSL01012717">
    <property type="protein sequence ID" value="VDL68956.1"/>
    <property type="molecule type" value="Genomic_DNA"/>
</dbReference>
<evidence type="ECO:0000256" key="1">
    <source>
        <dbReference type="SAM" id="MobiDB-lite"/>
    </source>
</evidence>
<evidence type="ECO:0000313" key="4">
    <source>
        <dbReference type="WBParaSite" id="NBR_0000536501-mRNA-1"/>
    </source>
</evidence>
<reference evidence="4" key="1">
    <citation type="submission" date="2017-02" db="UniProtKB">
        <authorList>
            <consortium name="WormBaseParasite"/>
        </authorList>
    </citation>
    <scope>IDENTIFICATION</scope>
</reference>
<protein>
    <submittedName>
        <fullName evidence="4">Transcriptional regulator</fullName>
    </submittedName>
</protein>
<dbReference type="Proteomes" id="UP000271162">
    <property type="component" value="Unassembled WGS sequence"/>
</dbReference>
<evidence type="ECO:0000313" key="3">
    <source>
        <dbReference type="Proteomes" id="UP000271162"/>
    </source>
</evidence>
<name>A0A0N4XS63_NIPBR</name>
<proteinExistence type="predicted"/>
<feature type="region of interest" description="Disordered" evidence="1">
    <location>
        <begin position="1"/>
        <end position="40"/>
    </location>
</feature>
<dbReference type="WBParaSite" id="NBR_0000536501-mRNA-1">
    <property type="protein sequence ID" value="NBR_0000536501-mRNA-1"/>
    <property type="gene ID" value="NBR_0000536501"/>
</dbReference>
<dbReference type="AlphaFoldDB" id="A0A0N4XS63"/>
<keyword evidence="3" id="KW-1185">Reference proteome</keyword>
<sequence>MMKRTESEADDTRRGPRMHDAECARDPPAVVGDDDVTPRP</sequence>